<evidence type="ECO:0000256" key="1">
    <source>
        <dbReference type="SAM" id="Phobius"/>
    </source>
</evidence>
<sequence length="91" mass="9689">MSRPSASRLDPEAIHFPLLSVLGGAWLIRLTVFAPTSAGVVRTAAVGGIPGEAVLLAVGGAYGVALLFTFWPWQRQAKGELRSQTRSNGWK</sequence>
<proteinExistence type="predicted"/>
<keyword evidence="1" id="KW-0812">Transmembrane</keyword>
<dbReference type="Pfam" id="PF10028">
    <property type="entry name" value="DUF2270"/>
    <property type="match status" value="1"/>
</dbReference>
<dbReference type="Proteomes" id="UP000308037">
    <property type="component" value="Unassembled WGS sequence"/>
</dbReference>
<keyword evidence="1" id="KW-1133">Transmembrane helix</keyword>
<protein>
    <submittedName>
        <fullName evidence="2">DUF2270 domain-containing protein</fullName>
    </submittedName>
</protein>
<evidence type="ECO:0000313" key="2">
    <source>
        <dbReference type="EMBL" id="TKR25484.1"/>
    </source>
</evidence>
<gene>
    <name evidence="2" type="ORF">DM868_08650</name>
</gene>
<feature type="transmembrane region" description="Helical" evidence="1">
    <location>
        <begin position="53"/>
        <end position="73"/>
    </location>
</feature>
<feature type="transmembrane region" description="Helical" evidence="1">
    <location>
        <begin position="12"/>
        <end position="33"/>
    </location>
</feature>
<dbReference type="OrthoDB" id="307287at2157"/>
<comment type="caution">
    <text evidence="2">The sequence shown here is derived from an EMBL/GenBank/DDBJ whole genome shotgun (WGS) entry which is preliminary data.</text>
</comment>
<dbReference type="RefSeq" id="WP_137276483.1">
    <property type="nucleotide sequence ID" value="NZ_QKNX01000003.1"/>
</dbReference>
<name>A0A4U5J9P2_9EURY</name>
<evidence type="ECO:0000313" key="3">
    <source>
        <dbReference type="Proteomes" id="UP000308037"/>
    </source>
</evidence>
<organism evidence="2 3">
    <name type="scientific">Natronomonas salsuginis</name>
    <dbReference type="NCBI Taxonomy" id="2217661"/>
    <lineage>
        <taxon>Archaea</taxon>
        <taxon>Methanobacteriati</taxon>
        <taxon>Methanobacteriota</taxon>
        <taxon>Stenosarchaea group</taxon>
        <taxon>Halobacteria</taxon>
        <taxon>Halobacteriales</taxon>
        <taxon>Natronomonadaceae</taxon>
        <taxon>Natronomonas</taxon>
    </lineage>
</organism>
<dbReference type="AlphaFoldDB" id="A0A4U5J9P2"/>
<dbReference type="EMBL" id="QKNX01000003">
    <property type="protein sequence ID" value="TKR25484.1"/>
    <property type="molecule type" value="Genomic_DNA"/>
</dbReference>
<reference evidence="2 3" key="1">
    <citation type="submission" date="2019-04" db="EMBL/GenBank/DDBJ databases">
        <title>Natronomonas sp. F20-122 a newhaloarchaeon isolated from a saline saltern of Isla Bacuta, Huelva, Spain.</title>
        <authorList>
            <person name="Duran-Viseras A."/>
            <person name="Sanchez-Porro C."/>
            <person name="Ventosa A."/>
        </authorList>
    </citation>
    <scope>NUCLEOTIDE SEQUENCE [LARGE SCALE GENOMIC DNA]</scope>
    <source>
        <strain evidence="2 3">F20-122</strain>
    </source>
</reference>
<accession>A0A4U5J9P2</accession>
<dbReference type="InterPro" id="IPR014470">
    <property type="entry name" value="UCP01500"/>
</dbReference>
<keyword evidence="3" id="KW-1185">Reference proteome</keyword>
<keyword evidence="1" id="KW-0472">Membrane</keyword>